<dbReference type="Pfam" id="PF04892">
    <property type="entry name" value="VanZ"/>
    <property type="match status" value="1"/>
</dbReference>
<feature type="transmembrane region" description="Helical" evidence="1">
    <location>
        <begin position="101"/>
        <end position="123"/>
    </location>
</feature>
<accession>A0A2S5GD05</accession>
<proteinExistence type="predicted"/>
<reference evidence="3 4" key="1">
    <citation type="submission" date="2018-02" db="EMBL/GenBank/DDBJ databases">
        <title>Jeotgalibacillus proteolyticum sp. nov. a protease producing bacterium isolated from ocean sediments of Laizhou Bay.</title>
        <authorList>
            <person name="Li Y."/>
        </authorList>
    </citation>
    <scope>NUCLEOTIDE SEQUENCE [LARGE SCALE GENOMIC DNA]</scope>
    <source>
        <strain evidence="3 4">22-7</strain>
    </source>
</reference>
<feature type="domain" description="VanZ-like" evidence="2">
    <location>
        <begin position="10"/>
        <end position="145"/>
    </location>
</feature>
<keyword evidence="1" id="KW-1133">Transmembrane helix</keyword>
<dbReference type="AlphaFoldDB" id="A0A2S5GD05"/>
<evidence type="ECO:0000313" key="4">
    <source>
        <dbReference type="Proteomes" id="UP000239047"/>
    </source>
</evidence>
<dbReference type="InterPro" id="IPR006976">
    <property type="entry name" value="VanZ-like"/>
</dbReference>
<keyword evidence="1" id="KW-0472">Membrane</keyword>
<sequence length="153" mass="17415">MSKGAWKICFLIYMVLLLNFVVIKFNGNINELIDTIQSNKQWREQGEAAINLVPFRTFDIYINNINSGFAYKNILGNIIPFIPMGFLIPAAFFSKMKILKTLFSCFVVICSIEIVQLTLYLGSFDIDDIILNLLSCIIGILLFVISRNFKVVS</sequence>
<name>A0A2S5GD05_9BACL</name>
<keyword evidence="1" id="KW-0812">Transmembrane</keyword>
<keyword evidence="4" id="KW-1185">Reference proteome</keyword>
<dbReference type="EMBL" id="PREZ01000003">
    <property type="protein sequence ID" value="PPA70922.1"/>
    <property type="molecule type" value="Genomic_DNA"/>
</dbReference>
<organism evidence="3 4">
    <name type="scientific">Jeotgalibacillus proteolyticus</name>
    <dbReference type="NCBI Taxonomy" id="2082395"/>
    <lineage>
        <taxon>Bacteria</taxon>
        <taxon>Bacillati</taxon>
        <taxon>Bacillota</taxon>
        <taxon>Bacilli</taxon>
        <taxon>Bacillales</taxon>
        <taxon>Caryophanaceae</taxon>
        <taxon>Jeotgalibacillus</taxon>
    </lineage>
</organism>
<comment type="caution">
    <text evidence="3">The sequence shown here is derived from an EMBL/GenBank/DDBJ whole genome shotgun (WGS) entry which is preliminary data.</text>
</comment>
<gene>
    <name evidence="3" type="ORF">C4B60_09050</name>
</gene>
<evidence type="ECO:0000313" key="3">
    <source>
        <dbReference type="EMBL" id="PPA70922.1"/>
    </source>
</evidence>
<feature type="transmembrane region" description="Helical" evidence="1">
    <location>
        <begin position="74"/>
        <end position="94"/>
    </location>
</feature>
<dbReference type="RefSeq" id="WP_104057671.1">
    <property type="nucleotide sequence ID" value="NZ_PREZ01000003.1"/>
</dbReference>
<evidence type="ECO:0000259" key="2">
    <source>
        <dbReference type="Pfam" id="PF04892"/>
    </source>
</evidence>
<evidence type="ECO:0000256" key="1">
    <source>
        <dbReference type="SAM" id="Phobius"/>
    </source>
</evidence>
<dbReference type="InterPro" id="IPR053150">
    <property type="entry name" value="Teicoplanin_resist-assoc"/>
</dbReference>
<dbReference type="Proteomes" id="UP000239047">
    <property type="component" value="Unassembled WGS sequence"/>
</dbReference>
<dbReference type="PANTHER" id="PTHR36834:SF1">
    <property type="entry name" value="INTEGRAL MEMBRANE PROTEIN"/>
    <property type="match status" value="1"/>
</dbReference>
<dbReference type="PANTHER" id="PTHR36834">
    <property type="entry name" value="MEMBRANE PROTEIN-RELATED"/>
    <property type="match status" value="1"/>
</dbReference>
<dbReference type="OrthoDB" id="4822551at2"/>
<protein>
    <recommendedName>
        <fullName evidence="2">VanZ-like domain-containing protein</fullName>
    </recommendedName>
</protein>
<feature type="transmembrane region" description="Helical" evidence="1">
    <location>
        <begin position="129"/>
        <end position="149"/>
    </location>
</feature>
<feature type="transmembrane region" description="Helical" evidence="1">
    <location>
        <begin position="5"/>
        <end position="23"/>
    </location>
</feature>